<protein>
    <submittedName>
        <fullName evidence="2">Uncharacterized protein</fullName>
    </submittedName>
</protein>
<dbReference type="AlphaFoldDB" id="A0A4C1W6U0"/>
<evidence type="ECO:0000313" key="3">
    <source>
        <dbReference type="Proteomes" id="UP000299102"/>
    </source>
</evidence>
<evidence type="ECO:0000256" key="1">
    <source>
        <dbReference type="SAM" id="MobiDB-lite"/>
    </source>
</evidence>
<sequence>MRARVGTTPQRQAEVRESSHTPRGSISAPRAPRGPSSLLSAPQENGAKSTKIHKGPLPTERGAPPSWMRLVDQNEPMSRAVPNGLRLIVTRGGRRAARGGAGVRLTRGGRRALCP</sequence>
<feature type="compositionally biased region" description="Polar residues" evidence="1">
    <location>
        <begin position="37"/>
        <end position="48"/>
    </location>
</feature>
<proteinExistence type="predicted"/>
<accession>A0A4C1W6U0</accession>
<keyword evidence="3" id="KW-1185">Reference proteome</keyword>
<feature type="region of interest" description="Disordered" evidence="1">
    <location>
        <begin position="1"/>
        <end position="65"/>
    </location>
</feature>
<name>A0A4C1W6U0_EUMVA</name>
<gene>
    <name evidence="2" type="ORF">EVAR_31790_1</name>
</gene>
<organism evidence="2 3">
    <name type="scientific">Eumeta variegata</name>
    <name type="common">Bagworm moth</name>
    <name type="synonym">Eumeta japonica</name>
    <dbReference type="NCBI Taxonomy" id="151549"/>
    <lineage>
        <taxon>Eukaryota</taxon>
        <taxon>Metazoa</taxon>
        <taxon>Ecdysozoa</taxon>
        <taxon>Arthropoda</taxon>
        <taxon>Hexapoda</taxon>
        <taxon>Insecta</taxon>
        <taxon>Pterygota</taxon>
        <taxon>Neoptera</taxon>
        <taxon>Endopterygota</taxon>
        <taxon>Lepidoptera</taxon>
        <taxon>Glossata</taxon>
        <taxon>Ditrysia</taxon>
        <taxon>Tineoidea</taxon>
        <taxon>Psychidae</taxon>
        <taxon>Oiketicinae</taxon>
        <taxon>Eumeta</taxon>
    </lineage>
</organism>
<dbReference type="Proteomes" id="UP000299102">
    <property type="component" value="Unassembled WGS sequence"/>
</dbReference>
<comment type="caution">
    <text evidence="2">The sequence shown here is derived from an EMBL/GenBank/DDBJ whole genome shotgun (WGS) entry which is preliminary data.</text>
</comment>
<reference evidence="2 3" key="1">
    <citation type="journal article" date="2019" name="Commun. Biol.">
        <title>The bagworm genome reveals a unique fibroin gene that provides high tensile strength.</title>
        <authorList>
            <person name="Kono N."/>
            <person name="Nakamura H."/>
            <person name="Ohtoshi R."/>
            <person name="Tomita M."/>
            <person name="Numata K."/>
            <person name="Arakawa K."/>
        </authorList>
    </citation>
    <scope>NUCLEOTIDE SEQUENCE [LARGE SCALE GENOMIC DNA]</scope>
</reference>
<evidence type="ECO:0000313" key="2">
    <source>
        <dbReference type="EMBL" id="GBP45884.1"/>
    </source>
</evidence>
<dbReference type="EMBL" id="BGZK01000473">
    <property type="protein sequence ID" value="GBP45884.1"/>
    <property type="molecule type" value="Genomic_DNA"/>
</dbReference>